<reference evidence="8 9" key="1">
    <citation type="journal article" date="2013" name="Genome Announc.">
        <title>Draft genome sequence of an Actinobacterium, Brachybacterium muris strain UCD-AY4.</title>
        <authorList>
            <person name="Lo J.R."/>
            <person name="Lang J.M."/>
            <person name="Darling A.E."/>
            <person name="Eisen J.A."/>
            <person name="Coil D.A."/>
        </authorList>
    </citation>
    <scope>NUCLEOTIDE SEQUENCE [LARGE SCALE GENOMIC DNA]</scope>
    <source>
        <strain evidence="8 9">UCD-AY4</strain>
    </source>
</reference>
<organism evidence="8 9">
    <name type="scientific">Brachybacterium muris UCD-AY4</name>
    <dbReference type="NCBI Taxonomy" id="1249481"/>
    <lineage>
        <taxon>Bacteria</taxon>
        <taxon>Bacillati</taxon>
        <taxon>Actinomycetota</taxon>
        <taxon>Actinomycetes</taxon>
        <taxon>Micrococcales</taxon>
        <taxon>Dermabacteraceae</taxon>
        <taxon>Brachybacterium</taxon>
    </lineage>
</organism>
<evidence type="ECO:0000256" key="2">
    <source>
        <dbReference type="ARBA" id="ARBA00022801"/>
    </source>
</evidence>
<dbReference type="Pfam" id="PF00271">
    <property type="entry name" value="Helicase_C"/>
    <property type="match status" value="1"/>
</dbReference>
<dbReference type="GO" id="GO:0003676">
    <property type="term" value="F:nucleic acid binding"/>
    <property type="evidence" value="ECO:0007669"/>
    <property type="project" value="InterPro"/>
</dbReference>
<dbReference type="Gene3D" id="3.40.50.300">
    <property type="entry name" value="P-loop containing nucleotide triphosphate hydrolases"/>
    <property type="match status" value="2"/>
</dbReference>
<evidence type="ECO:0000256" key="3">
    <source>
        <dbReference type="ARBA" id="ARBA00022806"/>
    </source>
</evidence>
<sequence>MTPRSRRPSRSDGASASSSENPSPSERYALWAQEERERKQLEDTELAVFTARYSFALDAFQLDACRVLEQGRSVLVAAPTGAGKTVVGEFAVHLALAQGRKVFYTAPIKALSNQKHAELVEWLGADRVGLLTGDTSVRPDADVVVMTTEVLRNMLYADSSLLDGLGFVVMDEVHYLADRLRGPVWEEVIIHLAPSVQLVALSATVSNAEEFGAWVQEVRGATDIIVSETRPVPLWQHVIIGDQMLDLFVDESGDPVISHGPGARSDRIINPELQRMASLATQLPERQGPDRGRRGAPPSRKGTRGRHRARGSAQRRPERGARRDLDQRDQHGHHGRGDHRGGQGDRFSGGHGGRFGGGHRTLRRPDVLSLLDQQALLPAIMFIFSRAGCEAAVRQCAQARLRLTSEQERRTIRAVLDEELAPIPFEDEEILGVAAFRRAAMDGYASHHAGMLPLLKTVVEHLFEQGLIKAVFATETLALGINMPARSVVLEKLVKFNGIEHADLTPGEYTQLTGRAGRRGIDTEGHAVVVAGPRFDAEAVASLASRRTYPLRSAFRPTANMAVNLLDRFDLARARETLETSFAQFQADRSVVGLARRARELEDTAESYREAMECELGDIAAYADIRERITEREKSLSRARAGADRDRTRSVLRSLQRGDVLALPGGKRRGYAVVTDVERDVLGGPQIQVLDTEGRRRSIRPGDLPSPPAVIDSLRLPRPEKLNSGKIRKDTAAALRQRLAGHDDDPRREVRSRAGRTPSTAATDETLQGLRAELAAHPCAACPELESHLRWVNRWRSTRRDLAGVHRRIEGRTSSLARQFDLLTGLLVELGYLRRAGEDELEPTERGLRLRRIFSDRDLLIAECLEHGAWDGLDAAGLAAVVSAAVHESRRDEGRAPELIDDPAVEAALIASGEIATRLQAAQSRHGVDATAPPDPAVAAVVHRWARGLHFAAALDGSDLPPGDFVRHCRQVVDLLDQLTPDESLGTTARAAIAAVRRGLVAQEIDR</sequence>
<evidence type="ECO:0000256" key="1">
    <source>
        <dbReference type="ARBA" id="ARBA00022741"/>
    </source>
</evidence>
<dbReference type="SMART" id="SM00490">
    <property type="entry name" value="HELICc"/>
    <property type="match status" value="1"/>
</dbReference>
<dbReference type="InterPro" id="IPR012961">
    <property type="entry name" value="Ski2/MTR4_C"/>
</dbReference>
<dbReference type="InterPro" id="IPR027417">
    <property type="entry name" value="P-loop_NTPase"/>
</dbReference>
<dbReference type="GO" id="GO:0016787">
    <property type="term" value="F:hydrolase activity"/>
    <property type="evidence" value="ECO:0007669"/>
    <property type="project" value="UniProtKB-KW"/>
</dbReference>
<dbReference type="InterPro" id="IPR058621">
    <property type="entry name" value="SH3_HelY"/>
</dbReference>
<dbReference type="GO" id="GO:0005524">
    <property type="term" value="F:ATP binding"/>
    <property type="evidence" value="ECO:0007669"/>
    <property type="project" value="UniProtKB-KW"/>
</dbReference>
<dbReference type="InterPro" id="IPR050699">
    <property type="entry name" value="RNA-DNA_Helicase"/>
</dbReference>
<keyword evidence="2" id="KW-0378">Hydrolase</keyword>
<dbReference type="InterPro" id="IPR011545">
    <property type="entry name" value="DEAD/DEAH_box_helicase_dom"/>
</dbReference>
<dbReference type="PANTHER" id="PTHR12131">
    <property type="entry name" value="ATP-DEPENDENT RNA AND DNA HELICASE"/>
    <property type="match status" value="1"/>
</dbReference>
<dbReference type="RefSeq" id="WP_017822540.1">
    <property type="nucleotide sequence ID" value="NZ_AORC01000004.1"/>
</dbReference>
<feature type="region of interest" description="Disordered" evidence="5">
    <location>
        <begin position="280"/>
        <end position="360"/>
    </location>
</feature>
<dbReference type="GO" id="GO:0055087">
    <property type="term" value="C:Ski complex"/>
    <property type="evidence" value="ECO:0007669"/>
    <property type="project" value="TreeGrafter"/>
</dbReference>
<dbReference type="Pfam" id="PF26090">
    <property type="entry name" value="SH3_HelY"/>
    <property type="match status" value="1"/>
</dbReference>
<dbReference type="Gene3D" id="1.10.3380.30">
    <property type="match status" value="1"/>
</dbReference>
<dbReference type="SMART" id="SM01142">
    <property type="entry name" value="DSHCT"/>
    <property type="match status" value="1"/>
</dbReference>
<gene>
    <name evidence="8" type="ORF">D641_0104140</name>
</gene>
<feature type="compositionally biased region" description="Basic residues" evidence="5">
    <location>
        <begin position="301"/>
        <end position="310"/>
    </location>
</feature>
<feature type="compositionally biased region" description="Basic and acidic residues" evidence="5">
    <location>
        <begin position="740"/>
        <end position="752"/>
    </location>
</feature>
<feature type="compositionally biased region" description="Gly residues" evidence="5">
    <location>
        <begin position="347"/>
        <end position="359"/>
    </location>
</feature>
<dbReference type="GO" id="GO:0004386">
    <property type="term" value="F:helicase activity"/>
    <property type="evidence" value="ECO:0007669"/>
    <property type="project" value="UniProtKB-KW"/>
</dbReference>
<dbReference type="AlphaFoldDB" id="A0A022KWD9"/>
<evidence type="ECO:0000313" key="9">
    <source>
        <dbReference type="Proteomes" id="UP000019754"/>
    </source>
</evidence>
<feature type="compositionally biased region" description="Basic and acidic residues" evidence="5">
    <location>
        <begin position="315"/>
        <end position="332"/>
    </location>
</feature>
<dbReference type="Pfam" id="PF00270">
    <property type="entry name" value="DEAD"/>
    <property type="match status" value="1"/>
</dbReference>
<name>A0A022KWD9_9MICO</name>
<evidence type="ECO:0000256" key="4">
    <source>
        <dbReference type="ARBA" id="ARBA00022840"/>
    </source>
</evidence>
<dbReference type="SMART" id="SM00487">
    <property type="entry name" value="DEXDc"/>
    <property type="match status" value="1"/>
</dbReference>
<keyword evidence="1" id="KW-0547">Nucleotide-binding</keyword>
<keyword evidence="9" id="KW-1185">Reference proteome</keyword>
<dbReference type="PROSITE" id="PS51194">
    <property type="entry name" value="HELICASE_CTER"/>
    <property type="match status" value="1"/>
</dbReference>
<dbReference type="EMBL" id="AORC01000004">
    <property type="protein sequence ID" value="EYT50462.1"/>
    <property type="molecule type" value="Genomic_DNA"/>
</dbReference>
<dbReference type="GO" id="GO:0070478">
    <property type="term" value="P:nuclear-transcribed mRNA catabolic process, 3'-5' exonucleolytic nonsense-mediated decay"/>
    <property type="evidence" value="ECO:0007669"/>
    <property type="project" value="TreeGrafter"/>
</dbReference>
<feature type="domain" description="Helicase C-terminal" evidence="7">
    <location>
        <begin position="363"/>
        <end position="567"/>
    </location>
</feature>
<feature type="region of interest" description="Disordered" evidence="5">
    <location>
        <begin position="1"/>
        <end position="27"/>
    </location>
</feature>
<feature type="domain" description="Helicase ATP-binding" evidence="6">
    <location>
        <begin position="65"/>
        <end position="223"/>
    </location>
</feature>
<dbReference type="CDD" id="cd18795">
    <property type="entry name" value="SF2_C_Ski2"/>
    <property type="match status" value="1"/>
</dbReference>
<keyword evidence="3 8" id="KW-0347">Helicase</keyword>
<feature type="compositionally biased region" description="Low complexity" evidence="5">
    <location>
        <begin position="11"/>
        <end position="27"/>
    </location>
</feature>
<dbReference type="SUPFAM" id="SSF52540">
    <property type="entry name" value="P-loop containing nucleoside triphosphate hydrolases"/>
    <property type="match status" value="1"/>
</dbReference>
<comment type="caution">
    <text evidence="8">The sequence shown here is derived from an EMBL/GenBank/DDBJ whole genome shotgun (WGS) entry which is preliminary data.</text>
</comment>
<dbReference type="PANTHER" id="PTHR12131:SF1">
    <property type="entry name" value="ATP-DEPENDENT RNA HELICASE SUPV3L1, MITOCHONDRIAL-RELATED"/>
    <property type="match status" value="1"/>
</dbReference>
<dbReference type="Proteomes" id="UP000019754">
    <property type="component" value="Unassembled WGS sequence"/>
</dbReference>
<dbReference type="OrthoDB" id="3229913at2"/>
<evidence type="ECO:0000259" key="6">
    <source>
        <dbReference type="PROSITE" id="PS51192"/>
    </source>
</evidence>
<feature type="region of interest" description="Disordered" evidence="5">
    <location>
        <begin position="737"/>
        <end position="762"/>
    </location>
</feature>
<evidence type="ECO:0000259" key="7">
    <source>
        <dbReference type="PROSITE" id="PS51194"/>
    </source>
</evidence>
<dbReference type="STRING" id="1249481.D641_0104140"/>
<protein>
    <submittedName>
        <fullName evidence="8">RNA helicase</fullName>
    </submittedName>
</protein>
<proteinExistence type="predicted"/>
<evidence type="ECO:0000313" key="8">
    <source>
        <dbReference type="EMBL" id="EYT50462.1"/>
    </source>
</evidence>
<evidence type="ECO:0000256" key="5">
    <source>
        <dbReference type="SAM" id="MobiDB-lite"/>
    </source>
</evidence>
<dbReference type="Pfam" id="PF08148">
    <property type="entry name" value="DSHCT"/>
    <property type="match status" value="1"/>
</dbReference>
<accession>A0A022KWD9</accession>
<dbReference type="InterPro" id="IPR001650">
    <property type="entry name" value="Helicase_C-like"/>
</dbReference>
<dbReference type="HOGENOM" id="CLU_002902_4_1_11"/>
<dbReference type="PROSITE" id="PS51192">
    <property type="entry name" value="HELICASE_ATP_BIND_1"/>
    <property type="match status" value="1"/>
</dbReference>
<dbReference type="InterPro" id="IPR014001">
    <property type="entry name" value="Helicase_ATP-bd"/>
</dbReference>
<keyword evidence="4" id="KW-0067">ATP-binding</keyword>